<organism evidence="3 4">
    <name type="scientific">Megalurothrips usitatus</name>
    <name type="common">bean blossom thrips</name>
    <dbReference type="NCBI Taxonomy" id="439358"/>
    <lineage>
        <taxon>Eukaryota</taxon>
        <taxon>Metazoa</taxon>
        <taxon>Ecdysozoa</taxon>
        <taxon>Arthropoda</taxon>
        <taxon>Hexapoda</taxon>
        <taxon>Insecta</taxon>
        <taxon>Pterygota</taxon>
        <taxon>Neoptera</taxon>
        <taxon>Paraneoptera</taxon>
        <taxon>Thysanoptera</taxon>
        <taxon>Terebrantia</taxon>
        <taxon>Thripoidea</taxon>
        <taxon>Thripidae</taxon>
        <taxon>Megalurothrips</taxon>
    </lineage>
</organism>
<reference evidence="3" key="1">
    <citation type="submission" date="2022-12" db="EMBL/GenBank/DDBJ databases">
        <title>Chromosome-level genome assembly of the bean flower thrips Megalurothrips usitatus.</title>
        <authorList>
            <person name="Ma L."/>
            <person name="Liu Q."/>
            <person name="Li H."/>
            <person name="Cai W."/>
        </authorList>
    </citation>
    <scope>NUCLEOTIDE SEQUENCE</scope>
    <source>
        <strain evidence="3">Cailab_2022a</strain>
    </source>
</reference>
<evidence type="ECO:0000313" key="4">
    <source>
        <dbReference type="Proteomes" id="UP001075354"/>
    </source>
</evidence>
<feature type="signal peptide" evidence="2">
    <location>
        <begin position="1"/>
        <end position="17"/>
    </location>
</feature>
<evidence type="ECO:0000256" key="2">
    <source>
        <dbReference type="SAM" id="SignalP"/>
    </source>
</evidence>
<name>A0AAV7XBP5_9NEOP</name>
<dbReference type="EMBL" id="JAPTSV010000012">
    <property type="protein sequence ID" value="KAJ1522303.1"/>
    <property type="molecule type" value="Genomic_DNA"/>
</dbReference>
<evidence type="ECO:0000256" key="1">
    <source>
        <dbReference type="SAM" id="MobiDB-lite"/>
    </source>
</evidence>
<evidence type="ECO:0000313" key="3">
    <source>
        <dbReference type="EMBL" id="KAJ1522303.1"/>
    </source>
</evidence>
<dbReference type="Proteomes" id="UP001075354">
    <property type="component" value="Chromosome 12"/>
</dbReference>
<feature type="region of interest" description="Disordered" evidence="1">
    <location>
        <begin position="45"/>
        <end position="88"/>
    </location>
</feature>
<sequence>MLAALALLTALTGSAAAHGGLDTLPGNAPGELPGDLPTDLLVNSIANPPDAALGSEDEDEPSGKSHVLTATSPLGGKQIREIFSTNRS</sequence>
<keyword evidence="2" id="KW-0732">Signal</keyword>
<feature type="chain" id="PRO_5043809752" description="Secreted protein" evidence="2">
    <location>
        <begin position="18"/>
        <end position="88"/>
    </location>
</feature>
<comment type="caution">
    <text evidence="3">The sequence shown here is derived from an EMBL/GenBank/DDBJ whole genome shotgun (WGS) entry which is preliminary data.</text>
</comment>
<evidence type="ECO:0008006" key="5">
    <source>
        <dbReference type="Google" id="ProtNLM"/>
    </source>
</evidence>
<proteinExistence type="predicted"/>
<protein>
    <recommendedName>
        <fullName evidence="5">Secreted protein</fullName>
    </recommendedName>
</protein>
<gene>
    <name evidence="3" type="ORF">ONE63_002600</name>
</gene>
<keyword evidence="4" id="KW-1185">Reference proteome</keyword>
<accession>A0AAV7XBP5</accession>
<dbReference type="AlphaFoldDB" id="A0AAV7XBP5"/>